<feature type="compositionally biased region" description="Low complexity" evidence="7">
    <location>
        <begin position="1471"/>
        <end position="1483"/>
    </location>
</feature>
<evidence type="ECO:0000313" key="9">
    <source>
        <dbReference type="EMBL" id="KAG0261839.1"/>
    </source>
</evidence>
<sequence>MVGYDTSLPSVPSLSKNATNSTAIESVVPFVSAHPSPEVSDESDSERDREHGLGLFTKGDPSSSSSSSVVTSHDHQQQQASASSAAATAAVPVAVKNSKSARRSVHLHQPDEDQLSYHLLLSPIPIPQQQQHHPHHHARRTPPQSPLNSFSNSLSNSLSFKRSSFSSMYTPPGSATAAFPVPCSDSALVDELIRTNVRQHMRSHATDKAYFWSLGKLSEFSFSDRFVRSPVFDIKDTVPAAPATHEASSTANLAPEPQTELAKSSWRLRLYPHGRGDRHRDSEYIGLYLQQESIGPIINRRLSAVPNTHAINAAAAAAFSSSVPAPFSSRGSFSSGSRRSVSGMSLPTTRRHVTLFVATETGVCIAKQDLVEWFSGSEGGLGFPRFALRRTVLDAVKKQTMSFDDEEEEEEGEMNIVAGVIFHDLPIAWSCKNMAIIPSWVPDRKVPSLMKQDQSRLWDTSMEDISNYHGQSNITHVVWNHAGNHFVSIDEKGKIVIWANKRYLNVWFPVYMVVLFNPVVCCEWINPDRTYVANTDGATNTTKFERERTRRARGPLSLVVLSSDGQLTTLFKQAGQMFTHISTSIPRQSANEDITASRISHGSMMSGVDGIHLVTHSNSILPSAVNLYHIDLRFSPEQIFRCDALAVLHLSNPLTGPGTVMMPNVVQHLQLLPSTSTRPLAVAVALGSREENVSGEPTYQSQAVVWEVASKVMGFHPAFQELSTRRNEALSGQPSLTFVMLGERQFKEKFISALSYVPRSREVLVGFSDGSLLGLESRFPGLTDSMPTLSDGFRRQQDGCPLVAVSASPNGFALTSLSLNGHISAAFTTEASGYDLEVDALVRHAVVAVLNEWDYSDIVSIVVKAARVSNNHQLPDQFIEGVFKCYDSINGAEDSSVLEPFLPRASVLHRMLSLQLVLFQALPRKLVQYRATSALLHLQSIGEVFLGCCTSDSATVAAHMEPGSNLASGQKPLAFNTDALWSLFPLCGWVLDFCTILFRELAVFLNRKTKQGPTSTGPHGIASGHSSPATSASNPKIPTPAANILCFLYHSRAKKTLRSVLILLEQFHAYVRVREQLYTKVVQNEGAIEAVAVAGQEIVNNHTNSMSIPEAIAMKGIHISTLSSHAEATFSRCPLKIDILKQMLRDLSGIGHHIDVSRSNGINGGLHRAGDNGILDKSASDHIVFIKGVVPSSNSASLAQSKQELMMIAKRHSSAWDLNRLMFSTIHWLDIEPAQTLNPSRSGSGDMVTAMNPLRCRIDPAQAQKPRVISSIHNSPNLGRQQLTLLQHHPSNVSTLSTGSRGSVSGISGRTGPVPMRVFTESPGELPMSQQANDSALRSMGHGFPDSSSTMATAGSTLHGHGTLLDAIPPPALGPRTIWGLTHDERDEDMTGNSNDSRVEEPVDMKAIWNNWNLALQGQLRHQGSLKESQQESRHIEMVPDDDAMMEDDVDEDEEEGDSDEEMREHKNPMSRSNGGNGSRRSSLATLTPSSLWLLQESNSISKRTRVEWTLLPILADEGSDPFTMHSGTTSRWALQDREGQLGLALSSPLEHGEPSQAEIEAQVRKRRFGVDPIRKAKKYKSSGRSRQCIRCHQISTNTSANAKPSPRAGGAGANNIIPDIAASTLWYHNYDRSCICGGMWLEL</sequence>
<dbReference type="PANTHER" id="PTHR13224">
    <property type="entry name" value="THYROID HORMONE RECEPTOR-ASSOCIATED PROTEIN-RELATED"/>
    <property type="match status" value="1"/>
</dbReference>
<protein>
    <recommendedName>
        <fullName evidence="8">Mediator complex subunit 16 C-terminal domain-containing protein</fullName>
    </recommendedName>
</protein>
<evidence type="ECO:0000256" key="4">
    <source>
        <dbReference type="ARBA" id="ARBA00023159"/>
    </source>
</evidence>
<comment type="subcellular location">
    <subcellularLocation>
        <location evidence="1">Nucleus</location>
    </subcellularLocation>
</comment>
<evidence type="ECO:0000259" key="8">
    <source>
        <dbReference type="Pfam" id="PF20719"/>
    </source>
</evidence>
<keyword evidence="5" id="KW-0804">Transcription</keyword>
<dbReference type="EMBL" id="JAAAIL010002005">
    <property type="protein sequence ID" value="KAG0261839.1"/>
    <property type="molecule type" value="Genomic_DNA"/>
</dbReference>
<dbReference type="GO" id="GO:0045893">
    <property type="term" value="P:positive regulation of DNA-templated transcription"/>
    <property type="evidence" value="ECO:0007669"/>
    <property type="project" value="TreeGrafter"/>
</dbReference>
<feature type="compositionally biased region" description="Low complexity" evidence="7">
    <location>
        <begin position="77"/>
        <end position="88"/>
    </location>
</feature>
<feature type="region of interest" description="Disordered" evidence="7">
    <location>
        <begin position="1423"/>
        <end position="1484"/>
    </location>
</feature>
<organism evidence="9 10">
    <name type="scientific">Linnemannia exigua</name>
    <dbReference type="NCBI Taxonomy" id="604196"/>
    <lineage>
        <taxon>Eukaryota</taxon>
        <taxon>Fungi</taxon>
        <taxon>Fungi incertae sedis</taxon>
        <taxon>Mucoromycota</taxon>
        <taxon>Mortierellomycotina</taxon>
        <taxon>Mortierellomycetes</taxon>
        <taxon>Mortierellales</taxon>
        <taxon>Mortierellaceae</taxon>
        <taxon>Linnemannia</taxon>
    </lineage>
</organism>
<comment type="caution">
    <text evidence="9">The sequence shown here is derived from an EMBL/GenBank/DDBJ whole genome shotgun (WGS) entry which is preliminary data.</text>
</comment>
<keyword evidence="6" id="KW-0539">Nucleus</keyword>
<name>A0AAD4H0Z2_9FUNG</name>
<feature type="region of interest" description="Disordered" evidence="7">
    <location>
        <begin position="1011"/>
        <end position="1035"/>
    </location>
</feature>
<feature type="domain" description="Mediator complex subunit 16 C-terminal" evidence="8">
    <location>
        <begin position="1567"/>
        <end position="1642"/>
    </location>
</feature>
<dbReference type="InterPro" id="IPR036322">
    <property type="entry name" value="WD40_repeat_dom_sf"/>
</dbReference>
<reference evidence="9" key="1">
    <citation type="journal article" date="2020" name="Fungal Divers.">
        <title>Resolving the Mortierellaceae phylogeny through synthesis of multi-gene phylogenetics and phylogenomics.</title>
        <authorList>
            <person name="Vandepol N."/>
            <person name="Liber J."/>
            <person name="Desiro A."/>
            <person name="Na H."/>
            <person name="Kennedy M."/>
            <person name="Barry K."/>
            <person name="Grigoriev I.V."/>
            <person name="Miller A.N."/>
            <person name="O'Donnell K."/>
            <person name="Stajich J.E."/>
            <person name="Bonito G."/>
        </authorList>
    </citation>
    <scope>NUCLEOTIDE SEQUENCE</scope>
    <source>
        <strain evidence="9">NRRL 28262</strain>
    </source>
</reference>
<feature type="region of interest" description="Disordered" evidence="7">
    <location>
        <begin position="1292"/>
        <end position="1314"/>
    </location>
</feature>
<dbReference type="InterPro" id="IPR048339">
    <property type="entry name" value="Mediator_Med16_C"/>
</dbReference>
<comment type="similarity">
    <text evidence="2">Belongs to the Mediator complex subunit 16 family.</text>
</comment>
<dbReference type="InterPro" id="IPR048338">
    <property type="entry name" value="Mediator_Med16"/>
</dbReference>
<dbReference type="PANTHER" id="PTHR13224:SF6">
    <property type="entry name" value="MEDIATOR OF RNA POLYMERASE II TRANSCRIPTION SUBUNIT 16"/>
    <property type="match status" value="1"/>
</dbReference>
<dbReference type="Proteomes" id="UP001194580">
    <property type="component" value="Unassembled WGS sequence"/>
</dbReference>
<dbReference type="GO" id="GO:0016592">
    <property type="term" value="C:mediator complex"/>
    <property type="evidence" value="ECO:0007669"/>
    <property type="project" value="TreeGrafter"/>
</dbReference>
<evidence type="ECO:0000256" key="6">
    <source>
        <dbReference type="ARBA" id="ARBA00023242"/>
    </source>
</evidence>
<keyword evidence="4" id="KW-0010">Activator</keyword>
<evidence type="ECO:0000313" key="10">
    <source>
        <dbReference type="Proteomes" id="UP001194580"/>
    </source>
</evidence>
<feature type="compositionally biased region" description="Acidic residues" evidence="7">
    <location>
        <begin position="1439"/>
        <end position="1462"/>
    </location>
</feature>
<evidence type="ECO:0000256" key="2">
    <source>
        <dbReference type="ARBA" id="ARBA00006543"/>
    </source>
</evidence>
<keyword evidence="10" id="KW-1185">Reference proteome</keyword>
<dbReference type="Pfam" id="PF20719">
    <property type="entry name" value="Med16_C"/>
    <property type="match status" value="1"/>
</dbReference>
<evidence type="ECO:0000256" key="7">
    <source>
        <dbReference type="SAM" id="MobiDB-lite"/>
    </source>
</evidence>
<keyword evidence="3" id="KW-0805">Transcription regulation</keyword>
<gene>
    <name evidence="9" type="ORF">BGZ95_004145</name>
</gene>
<evidence type="ECO:0000256" key="1">
    <source>
        <dbReference type="ARBA" id="ARBA00004123"/>
    </source>
</evidence>
<feature type="region of interest" description="Disordered" evidence="7">
    <location>
        <begin position="127"/>
        <end position="154"/>
    </location>
</feature>
<evidence type="ECO:0000256" key="5">
    <source>
        <dbReference type="ARBA" id="ARBA00023163"/>
    </source>
</evidence>
<feature type="compositionally biased region" description="Basic and acidic residues" evidence="7">
    <location>
        <begin position="1429"/>
        <end position="1438"/>
    </location>
</feature>
<feature type="region of interest" description="Disordered" evidence="7">
    <location>
        <begin position="28"/>
        <end position="88"/>
    </location>
</feature>
<feature type="compositionally biased region" description="Polar residues" evidence="7">
    <location>
        <begin position="1024"/>
        <end position="1035"/>
    </location>
</feature>
<feature type="compositionally biased region" description="Low complexity" evidence="7">
    <location>
        <begin position="1297"/>
        <end position="1312"/>
    </location>
</feature>
<accession>A0AAD4H0Z2</accession>
<dbReference type="SUPFAM" id="SSF50978">
    <property type="entry name" value="WD40 repeat-like"/>
    <property type="match status" value="1"/>
</dbReference>
<proteinExistence type="inferred from homology"/>
<evidence type="ECO:0000256" key="3">
    <source>
        <dbReference type="ARBA" id="ARBA00023015"/>
    </source>
</evidence>